<evidence type="ECO:0000313" key="8">
    <source>
        <dbReference type="Proteomes" id="UP000631114"/>
    </source>
</evidence>
<dbReference type="PROSITE" id="PS51384">
    <property type="entry name" value="FAD_FR"/>
    <property type="match status" value="1"/>
</dbReference>
<dbReference type="Proteomes" id="UP000631114">
    <property type="component" value="Unassembled WGS sequence"/>
</dbReference>
<evidence type="ECO:0000256" key="3">
    <source>
        <dbReference type="SAM" id="MobiDB-lite"/>
    </source>
</evidence>
<evidence type="ECO:0000259" key="6">
    <source>
        <dbReference type="PROSITE" id="PS51649"/>
    </source>
</evidence>
<dbReference type="PANTHER" id="PTHR11972:SF54">
    <property type="entry name" value="RESPIRATORY BURST OXIDASE HOMOLOG PROTEIN J-RELATED"/>
    <property type="match status" value="1"/>
</dbReference>
<accession>A0A835LYQ0</accession>
<dbReference type="Pfam" id="PF03000">
    <property type="entry name" value="NPH3"/>
    <property type="match status" value="1"/>
</dbReference>
<dbReference type="Gene3D" id="2.40.30.10">
    <property type="entry name" value="Translation factors"/>
    <property type="match status" value="1"/>
</dbReference>
<evidence type="ECO:0000259" key="5">
    <source>
        <dbReference type="PROSITE" id="PS51384"/>
    </source>
</evidence>
<gene>
    <name evidence="7" type="ORF">IFM89_005184</name>
</gene>
<feature type="domain" description="NPH3" evidence="6">
    <location>
        <begin position="387"/>
        <end position="438"/>
    </location>
</feature>
<evidence type="ECO:0000256" key="4">
    <source>
        <dbReference type="SAM" id="Phobius"/>
    </source>
</evidence>
<feature type="region of interest" description="Disordered" evidence="3">
    <location>
        <begin position="453"/>
        <end position="488"/>
    </location>
</feature>
<evidence type="ECO:0000256" key="2">
    <source>
        <dbReference type="PROSITE-ProRule" id="PRU00982"/>
    </source>
</evidence>
<dbReference type="InterPro" id="IPR017927">
    <property type="entry name" value="FAD-bd_FR_type"/>
</dbReference>
<comment type="similarity">
    <text evidence="2">Belongs to the NPH3 family.</text>
</comment>
<dbReference type="PANTHER" id="PTHR11972">
    <property type="entry name" value="NADPH OXIDASE"/>
    <property type="match status" value="1"/>
</dbReference>
<dbReference type="Pfam" id="PF22241">
    <property type="entry name" value="PSMD12-CSN4_N"/>
    <property type="match status" value="1"/>
</dbReference>
<keyword evidence="4" id="KW-0472">Membrane</keyword>
<feature type="transmembrane region" description="Helical" evidence="4">
    <location>
        <begin position="21"/>
        <end position="41"/>
    </location>
</feature>
<reference evidence="7 8" key="1">
    <citation type="submission" date="2020-10" db="EMBL/GenBank/DDBJ databases">
        <title>The Coptis chinensis genome and diversification of protoberbering-type alkaloids.</title>
        <authorList>
            <person name="Wang B."/>
            <person name="Shu S."/>
            <person name="Song C."/>
            <person name="Liu Y."/>
        </authorList>
    </citation>
    <scope>NUCLEOTIDE SEQUENCE [LARGE SCALE GENOMIC DNA]</scope>
    <source>
        <strain evidence="7">HL-2020</strain>
        <tissue evidence="7">Leaf</tissue>
    </source>
</reference>
<dbReference type="GO" id="GO:0005886">
    <property type="term" value="C:plasma membrane"/>
    <property type="evidence" value="ECO:0007669"/>
    <property type="project" value="TreeGrafter"/>
</dbReference>
<dbReference type="EMBL" id="JADFTS010000004">
    <property type="protein sequence ID" value="KAF9608034.1"/>
    <property type="molecule type" value="Genomic_DNA"/>
</dbReference>
<comment type="caution">
    <text evidence="7">The sequence shown here is derived from an EMBL/GenBank/DDBJ whole genome shotgun (WGS) entry which is preliminary data.</text>
</comment>
<protein>
    <submittedName>
        <fullName evidence="7">Uncharacterized protein</fullName>
    </submittedName>
</protein>
<dbReference type="InterPro" id="IPR017938">
    <property type="entry name" value="Riboflavin_synthase-like_b-brl"/>
</dbReference>
<dbReference type="GO" id="GO:0016174">
    <property type="term" value="F:NAD(P)H oxidase H2O2-forming activity"/>
    <property type="evidence" value="ECO:0007669"/>
    <property type="project" value="TreeGrafter"/>
</dbReference>
<dbReference type="InterPro" id="IPR054559">
    <property type="entry name" value="PSMD12-CSN4-like_N"/>
</dbReference>
<proteinExistence type="inferred from homology"/>
<keyword evidence="8" id="KW-1185">Reference proteome</keyword>
<dbReference type="InterPro" id="IPR013112">
    <property type="entry name" value="FAD-bd_8"/>
</dbReference>
<keyword evidence="1" id="KW-0560">Oxidoreductase</keyword>
<dbReference type="InterPro" id="IPR050369">
    <property type="entry name" value="RBOH/FRE"/>
</dbReference>
<dbReference type="Pfam" id="PF08022">
    <property type="entry name" value="FAD_binding_8"/>
    <property type="match status" value="1"/>
</dbReference>
<dbReference type="CDD" id="cd06186">
    <property type="entry name" value="NOX_Duox_like_FAD_NADP"/>
    <property type="match status" value="1"/>
</dbReference>
<name>A0A835LYQ0_9MAGN</name>
<keyword evidence="4" id="KW-1133">Transmembrane helix</keyword>
<evidence type="ECO:0000313" key="7">
    <source>
        <dbReference type="EMBL" id="KAF9608034.1"/>
    </source>
</evidence>
<dbReference type="OrthoDB" id="1739548at2759"/>
<dbReference type="InterPro" id="IPR027356">
    <property type="entry name" value="NPH3_dom"/>
</dbReference>
<keyword evidence="4" id="KW-0812">Transmembrane</keyword>
<sequence length="519" mass="57264">MHRKFHRTAGGYMVSPKKGSVYGSLAKSALLTFISSVKMIAGINKISSLSIAVGLPVETFGAMTKTEKIAFILEQVRLCLDRQDYVRAQILSRKINLRVFDADTSKEKKNPKEGNNVVEEAPVDIPSLLELKHIYYELMISCVRRGPSKNTKKTDRLARGRGVRAGWSRSNTRFLVKFFRSSFFGGAEGPALNLAEVVGDKDQVVEGRSAEKLVGSEEDPTNTSVPEKALHCTNKLLALYMTKPPGFRYENGMYMFVKCPNISPFEWHPFSITSTPRDDYLSIHIRTLGDWTTKLRNIFQEVCEVPASEPKKGRLARVETTGMKDFVKAQARFPKVLIRGPYGAPAENYKKYDILLLIGLGIDPLPTEEMQVIRSSGLMSNTSKPTVAKLVDGYLTEIAKDPNLPLSKFIDLAEMVSGFSGPAHDGLYRAIDMFLKEHLGALFFQQARAATSPGSSTPDIPGNLSALLPRENGGSHGSSRTTTTNTEDDWDAVTTAEALKALKGELASLRLLYVGVQGF</sequence>
<evidence type="ECO:0000256" key="1">
    <source>
        <dbReference type="ARBA" id="ARBA00023002"/>
    </source>
</evidence>
<feature type="domain" description="FAD-binding FR-type" evidence="5">
    <location>
        <begin position="218"/>
        <end position="348"/>
    </location>
</feature>
<dbReference type="PROSITE" id="PS51649">
    <property type="entry name" value="NPH3"/>
    <property type="match status" value="1"/>
</dbReference>
<organism evidence="7 8">
    <name type="scientific">Coptis chinensis</name>
    <dbReference type="NCBI Taxonomy" id="261450"/>
    <lineage>
        <taxon>Eukaryota</taxon>
        <taxon>Viridiplantae</taxon>
        <taxon>Streptophyta</taxon>
        <taxon>Embryophyta</taxon>
        <taxon>Tracheophyta</taxon>
        <taxon>Spermatophyta</taxon>
        <taxon>Magnoliopsida</taxon>
        <taxon>Ranunculales</taxon>
        <taxon>Ranunculaceae</taxon>
        <taxon>Coptidoideae</taxon>
        <taxon>Coptis</taxon>
    </lineage>
</organism>
<dbReference type="AlphaFoldDB" id="A0A835LYQ0"/>
<dbReference type="SUPFAM" id="SSF63380">
    <property type="entry name" value="Riboflavin synthase domain-like"/>
    <property type="match status" value="1"/>
</dbReference>